<gene>
    <name evidence="1" type="ORF">KUV50_15215</name>
</gene>
<dbReference type="Pfam" id="PF12741">
    <property type="entry name" value="SusD-like"/>
    <property type="match status" value="1"/>
</dbReference>
<evidence type="ECO:0000313" key="2">
    <source>
        <dbReference type="Proteomes" id="UP000753961"/>
    </source>
</evidence>
<dbReference type="Proteomes" id="UP000753961">
    <property type="component" value="Unassembled WGS sequence"/>
</dbReference>
<accession>A0A953HWG3</accession>
<dbReference type="AlphaFoldDB" id="A0A953HWG3"/>
<dbReference type="SUPFAM" id="SSF48452">
    <property type="entry name" value="TPR-like"/>
    <property type="match status" value="1"/>
</dbReference>
<dbReference type="RefSeq" id="WP_222581038.1">
    <property type="nucleotide sequence ID" value="NZ_JAHVHU010000015.1"/>
</dbReference>
<comment type="caution">
    <text evidence="1">The sequence shown here is derived from an EMBL/GenBank/DDBJ whole genome shotgun (WGS) entry which is preliminary data.</text>
</comment>
<reference evidence="1" key="1">
    <citation type="submission" date="2021-06" db="EMBL/GenBank/DDBJ databases">
        <title>44 bacteria genomes isolated from Dapeng, Shenzhen.</title>
        <authorList>
            <person name="Zheng W."/>
            <person name="Yu S."/>
            <person name="Huang Y."/>
        </authorList>
    </citation>
    <scope>NUCLEOTIDE SEQUENCE</scope>
    <source>
        <strain evidence="1">DP5N28-2</strain>
    </source>
</reference>
<dbReference type="InterPro" id="IPR011990">
    <property type="entry name" value="TPR-like_helical_dom_sf"/>
</dbReference>
<keyword evidence="1" id="KW-0449">Lipoprotein</keyword>
<dbReference type="Gene3D" id="1.25.40.390">
    <property type="match status" value="1"/>
</dbReference>
<sequence>MKLLYPFIILFFAAGLNYSCTEDFDEINTDPKSLTTDNLDLSSYPLVVAGALYNPLYMGQDNRGAFQLGHSLFADIYANYFATTAPNFDSDKFILVGGWLNGAYNNFYSRSFPSIKYAEDYAVENGLDIENAMMKTWRVFAYHRVTDYWGPIPYSNFGNGEKVVFYDGQEAIYNDFFKTLDEAVAILKSNTGGRSIVGNSDVIYGGDVDQWLRFANSLRLRLAMRVRYADPGLAKTQAEKAIQDGVIESNDQNAYASSSTDWKNNYTTITQWGEFRMSADMESILKGYKDPRVEKYFSPADEPDPTDDPEGLSFPYEGMRNGQAKTDKQSIPFNDIASNMAAPYIEAGGAGPDWPVLRAAEVYFLRAEGALEGWNMGGGSPQEYYNQGITMSMTDHGFDGNNMSGNDYITTPATPASFDGSTEPASNMPVPYNAGADKETQLEQIITQKWISLYPNSWEAYAERRRTGYPTLYPRLNSDNPDISVDEIPRRLPYVSTEYNTNEEAVQDAINNLLGGPDAGTTKLWWDAK</sequence>
<keyword evidence="2" id="KW-1185">Reference proteome</keyword>
<organism evidence="1 2">
    <name type="scientific">Membranihabitans marinus</name>
    <dbReference type="NCBI Taxonomy" id="1227546"/>
    <lineage>
        <taxon>Bacteria</taxon>
        <taxon>Pseudomonadati</taxon>
        <taxon>Bacteroidota</taxon>
        <taxon>Saprospiria</taxon>
        <taxon>Saprospirales</taxon>
        <taxon>Saprospiraceae</taxon>
        <taxon>Membranihabitans</taxon>
    </lineage>
</organism>
<dbReference type="InterPro" id="IPR024302">
    <property type="entry name" value="SusD-like"/>
</dbReference>
<evidence type="ECO:0000313" key="1">
    <source>
        <dbReference type="EMBL" id="MBY5959500.1"/>
    </source>
</evidence>
<dbReference type="EMBL" id="JAHVHU010000015">
    <property type="protein sequence ID" value="MBY5959500.1"/>
    <property type="molecule type" value="Genomic_DNA"/>
</dbReference>
<proteinExistence type="predicted"/>
<protein>
    <submittedName>
        <fullName evidence="1">SusD/RagB family nutrient-binding outer membrane lipoprotein</fullName>
    </submittedName>
</protein>
<name>A0A953HWG3_9BACT</name>